<name>A0A8C0XQI5_CASCN</name>
<accession>A0A8C0XQI5</accession>
<dbReference type="PANTHER" id="PTHR39063">
    <property type="entry name" value="ORAL-FACIAL-DIGITAL SYNDROME 1 PROTEIN HOMOLOG"/>
    <property type="match status" value="1"/>
</dbReference>
<feature type="compositionally biased region" description="Basic and acidic residues" evidence="2">
    <location>
        <begin position="347"/>
        <end position="359"/>
    </location>
</feature>
<dbReference type="GO" id="GO:0005576">
    <property type="term" value="C:extracellular region"/>
    <property type="evidence" value="ECO:0007669"/>
    <property type="project" value="GOC"/>
</dbReference>
<feature type="compositionally biased region" description="Low complexity" evidence="2">
    <location>
        <begin position="377"/>
        <end position="386"/>
    </location>
</feature>
<feature type="region of interest" description="Disordered" evidence="2">
    <location>
        <begin position="500"/>
        <end position="520"/>
    </location>
</feature>
<feature type="region of interest" description="Disordered" evidence="2">
    <location>
        <begin position="595"/>
        <end position="620"/>
    </location>
</feature>
<feature type="coiled-coil region" evidence="1">
    <location>
        <begin position="270"/>
        <end position="297"/>
    </location>
</feature>
<feature type="region of interest" description="Disordered" evidence="2">
    <location>
        <begin position="334"/>
        <end position="396"/>
    </location>
</feature>
<sequence>DDYISRTNRLIEDERKNKEKAIKLQEELIAINSKKEELSQSVNRMKELELELESVKTQFLTMAKQNHLLNEKVKAMNDYSLLKEEKVELQAQNKLLKQQLEESRNENLCLLNRIAQPAPELLVFQQELQKAENAIAVEQKEFETQRQALQKQLQSEIEHSAQLKAQILDYEASVKRLTLQVADLKLQLKQTQTALENEVYRNPKQSLIHRSTNEFVSGKMVPPNGDIRQDFFNRTLEQGKIMASTIISRITGYPNAGTEGSSPDSDLEFVVNTKARVRELEQEAERLEKAFRNYRQRATLNPVKSPPPAKNASLHLLGSLRNIAFSSPERHSLAENQLVSEQPQVDTVKEEKNEEKSDASEVPTGSTAMRPRRSSSSRRLSSTPLPKARRSLDNEMYLEGKPLLKGIYLRQTEVQDKSESSNLNKLTLKSNKEFEPSFQWNKPRQFETDELHPAGDMPHADGAAAAMPTRPIPCHYPNADEKQIGEQKEDENVWNQHLKERRQREERRQSDRQEALEKERRELEKLDQERRMIEESLKIEMGTELETSVHEMKDKSAHNENPLEKYMKIIQQGQNQESADKGSKNMVRECSLMDTLPSSDKDERYGFPKHRSLSKPLLLI</sequence>
<evidence type="ECO:0008006" key="4">
    <source>
        <dbReference type="Google" id="ProtNLM"/>
    </source>
</evidence>
<dbReference type="Ensembl" id="ENSCCNT00000039860.1">
    <property type="protein sequence ID" value="ENSCCNP00000031703.1"/>
    <property type="gene ID" value="ENSCCNG00000030145.1"/>
</dbReference>
<protein>
    <recommendedName>
        <fullName evidence="4">Oral-facial-digital syndrome 1 protein</fullName>
    </recommendedName>
</protein>
<dbReference type="PANTHER" id="PTHR39063:SF1">
    <property type="entry name" value="OFD1 CENTRIOLE AND CENTRIOLAR SATELLITE PROTEIN"/>
    <property type="match status" value="1"/>
</dbReference>
<evidence type="ECO:0000256" key="2">
    <source>
        <dbReference type="SAM" id="MobiDB-lite"/>
    </source>
</evidence>
<feature type="compositionally biased region" description="Basic and acidic residues" evidence="2">
    <location>
        <begin position="502"/>
        <end position="520"/>
    </location>
</feature>
<reference evidence="3" key="1">
    <citation type="submission" date="2023-09" db="UniProtKB">
        <authorList>
            <consortium name="Ensembl"/>
        </authorList>
    </citation>
    <scope>IDENTIFICATION</scope>
</reference>
<keyword evidence="1" id="KW-0175">Coiled coil</keyword>
<proteinExistence type="predicted"/>
<dbReference type="GO" id="GO:0060287">
    <property type="term" value="P:epithelial cilium movement involved in determination of left/right asymmetry"/>
    <property type="evidence" value="ECO:0007669"/>
    <property type="project" value="TreeGrafter"/>
</dbReference>
<gene>
    <name evidence="3" type="primary">LOC109683850</name>
</gene>
<dbReference type="AlphaFoldDB" id="A0A8C0XQI5"/>
<dbReference type="GO" id="GO:0005813">
    <property type="term" value="C:centrosome"/>
    <property type="evidence" value="ECO:0007669"/>
    <property type="project" value="TreeGrafter"/>
</dbReference>
<feature type="coiled-coil region" evidence="1">
    <location>
        <begin position="8"/>
        <end position="194"/>
    </location>
</feature>
<dbReference type="GO" id="GO:0036064">
    <property type="term" value="C:ciliary basal body"/>
    <property type="evidence" value="ECO:0007669"/>
    <property type="project" value="TreeGrafter"/>
</dbReference>
<feature type="compositionally biased region" description="Polar residues" evidence="2">
    <location>
        <begin position="334"/>
        <end position="345"/>
    </location>
</feature>
<evidence type="ECO:0000256" key="1">
    <source>
        <dbReference type="SAM" id="Coils"/>
    </source>
</evidence>
<evidence type="ECO:0000313" key="3">
    <source>
        <dbReference type="Ensembl" id="ENSCCNP00000031703.1"/>
    </source>
</evidence>
<organism evidence="3">
    <name type="scientific">Castor canadensis</name>
    <name type="common">American beaver</name>
    <dbReference type="NCBI Taxonomy" id="51338"/>
    <lineage>
        <taxon>Eukaryota</taxon>
        <taxon>Metazoa</taxon>
        <taxon>Chordata</taxon>
        <taxon>Craniata</taxon>
        <taxon>Vertebrata</taxon>
        <taxon>Euteleostomi</taxon>
        <taxon>Mammalia</taxon>
        <taxon>Eutheria</taxon>
        <taxon>Euarchontoglires</taxon>
        <taxon>Glires</taxon>
        <taxon>Rodentia</taxon>
        <taxon>Castorimorpha</taxon>
        <taxon>Castoridae</taxon>
        <taxon>Castor</taxon>
    </lineage>
</organism>
<dbReference type="InterPro" id="IPR055289">
    <property type="entry name" value="OFD1"/>
</dbReference>